<name>A0A6I9S6J7_ELAGV</name>
<feature type="region of interest" description="Disordered" evidence="6">
    <location>
        <begin position="39"/>
        <end position="69"/>
    </location>
</feature>
<dbReference type="PROSITE" id="PS51032">
    <property type="entry name" value="AP2_ERF"/>
    <property type="match status" value="1"/>
</dbReference>
<dbReference type="RefSeq" id="XP_010938373.1">
    <property type="nucleotide sequence ID" value="XM_010940071.2"/>
</dbReference>
<dbReference type="Pfam" id="PF00847">
    <property type="entry name" value="AP2"/>
    <property type="match status" value="1"/>
</dbReference>
<dbReference type="GO" id="GO:0003677">
    <property type="term" value="F:DNA binding"/>
    <property type="evidence" value="ECO:0007669"/>
    <property type="project" value="UniProtKB-KW"/>
</dbReference>
<evidence type="ECO:0000256" key="5">
    <source>
        <dbReference type="ARBA" id="ARBA00023242"/>
    </source>
</evidence>
<dbReference type="GO" id="GO:0005634">
    <property type="term" value="C:nucleus"/>
    <property type="evidence" value="ECO:0007669"/>
    <property type="project" value="UniProtKB-SubCell"/>
</dbReference>
<evidence type="ECO:0000256" key="6">
    <source>
        <dbReference type="SAM" id="MobiDB-lite"/>
    </source>
</evidence>
<dbReference type="Proteomes" id="UP000504607">
    <property type="component" value="Chromosome 14"/>
</dbReference>
<dbReference type="AlphaFoldDB" id="A0A6I9S6J7"/>
<evidence type="ECO:0000256" key="1">
    <source>
        <dbReference type="ARBA" id="ARBA00004123"/>
    </source>
</evidence>
<proteinExistence type="predicted"/>
<dbReference type="InterPro" id="IPR001471">
    <property type="entry name" value="AP2/ERF_dom"/>
</dbReference>
<evidence type="ECO:0000313" key="8">
    <source>
        <dbReference type="Proteomes" id="UP000504607"/>
    </source>
</evidence>
<gene>
    <name evidence="9" type="primary">LOC105057457</name>
</gene>
<dbReference type="GeneID" id="105057457"/>
<dbReference type="SMART" id="SM00380">
    <property type="entry name" value="AP2"/>
    <property type="match status" value="1"/>
</dbReference>
<organism evidence="8 9">
    <name type="scientific">Elaeis guineensis var. tenera</name>
    <name type="common">Oil palm</name>
    <dbReference type="NCBI Taxonomy" id="51953"/>
    <lineage>
        <taxon>Eukaryota</taxon>
        <taxon>Viridiplantae</taxon>
        <taxon>Streptophyta</taxon>
        <taxon>Embryophyta</taxon>
        <taxon>Tracheophyta</taxon>
        <taxon>Spermatophyta</taxon>
        <taxon>Magnoliopsida</taxon>
        <taxon>Liliopsida</taxon>
        <taxon>Arecaceae</taxon>
        <taxon>Arecoideae</taxon>
        <taxon>Cocoseae</taxon>
        <taxon>Elaeidinae</taxon>
        <taxon>Elaeis</taxon>
    </lineage>
</organism>
<reference evidence="9" key="1">
    <citation type="submission" date="2025-08" db="UniProtKB">
        <authorList>
            <consortium name="RefSeq"/>
        </authorList>
    </citation>
    <scope>IDENTIFICATION</scope>
</reference>
<dbReference type="CDD" id="cd00018">
    <property type="entry name" value="AP2"/>
    <property type="match status" value="1"/>
</dbReference>
<dbReference type="GO" id="GO:0009873">
    <property type="term" value="P:ethylene-activated signaling pathway"/>
    <property type="evidence" value="ECO:0007669"/>
    <property type="project" value="InterPro"/>
</dbReference>
<feature type="compositionally biased region" description="Polar residues" evidence="6">
    <location>
        <begin position="46"/>
        <end position="56"/>
    </location>
</feature>
<evidence type="ECO:0000256" key="3">
    <source>
        <dbReference type="ARBA" id="ARBA00023125"/>
    </source>
</evidence>
<comment type="subcellular location">
    <subcellularLocation>
        <location evidence="1">Nucleus</location>
    </subcellularLocation>
</comment>
<dbReference type="InterPro" id="IPR044808">
    <property type="entry name" value="ERF_plant"/>
</dbReference>
<dbReference type="InterPro" id="IPR016177">
    <property type="entry name" value="DNA-bd_dom_sf"/>
</dbReference>
<dbReference type="PRINTS" id="PR00367">
    <property type="entry name" value="ETHRSPELEMNT"/>
</dbReference>
<keyword evidence="3" id="KW-0238">DNA-binding</keyword>
<dbReference type="PANTHER" id="PTHR31190:SF142">
    <property type="entry name" value="ETHYLENE-RESPONSIVE TRANSCRIPTION FACTOR RAP2-3"/>
    <property type="match status" value="1"/>
</dbReference>
<evidence type="ECO:0000256" key="2">
    <source>
        <dbReference type="ARBA" id="ARBA00023015"/>
    </source>
</evidence>
<dbReference type="SUPFAM" id="SSF54171">
    <property type="entry name" value="DNA-binding domain"/>
    <property type="match status" value="1"/>
</dbReference>
<keyword evidence="5" id="KW-0539">Nucleus</keyword>
<dbReference type="GO" id="GO:0003700">
    <property type="term" value="F:DNA-binding transcription factor activity"/>
    <property type="evidence" value="ECO:0007669"/>
    <property type="project" value="InterPro"/>
</dbReference>
<feature type="domain" description="AP2/ERF" evidence="7">
    <location>
        <begin position="71"/>
        <end position="128"/>
    </location>
</feature>
<evidence type="ECO:0000313" key="9">
    <source>
        <dbReference type="RefSeq" id="XP_010938373.1"/>
    </source>
</evidence>
<dbReference type="FunFam" id="3.30.730.10:FF:000001">
    <property type="entry name" value="Ethylene-responsive transcription factor 2"/>
    <property type="match status" value="1"/>
</dbReference>
<keyword evidence="4" id="KW-0804">Transcription</keyword>
<evidence type="ECO:0000259" key="7">
    <source>
        <dbReference type="PROSITE" id="PS51032"/>
    </source>
</evidence>
<protein>
    <submittedName>
        <fullName evidence="9">Ethylene-responsive transcription factor ERF071</fullName>
    </submittedName>
</protein>
<dbReference type="OrthoDB" id="10038011at2759"/>
<dbReference type="InterPro" id="IPR036955">
    <property type="entry name" value="AP2/ERF_dom_sf"/>
</dbReference>
<dbReference type="Gene3D" id="3.30.730.10">
    <property type="entry name" value="AP2/ERF domain"/>
    <property type="match status" value="1"/>
</dbReference>
<dbReference type="FunCoup" id="A0A6I9S6J7">
    <property type="interactions" value="14"/>
</dbReference>
<accession>A0A6I9S6J7</accession>
<evidence type="ECO:0000256" key="4">
    <source>
        <dbReference type="ARBA" id="ARBA00023163"/>
    </source>
</evidence>
<keyword evidence="2" id="KW-0805">Transcription regulation</keyword>
<dbReference type="InParanoid" id="A0A6I9S6J7"/>
<dbReference type="PANTHER" id="PTHR31190">
    <property type="entry name" value="DNA-BINDING DOMAIN"/>
    <property type="match status" value="1"/>
</dbReference>
<sequence>MCGGAIISDLVEGKGGRNLVPLPELCPAEFDAMFDSIDSKPLVPQGGSSEKTTMSSPGVEEKSGGKGRKNVYRGIRRRPWGKWAAEIRDPRKGMRVWLGTYSTPEEAARAYDVAALDIRGSKAKLNFPDSVGAPKPPEAKKHRRVTAATAVESSAASSSSSCSVASSSPLDGALMERISNLETLLGLGDEAVEGGGKYDLGLWDDVRFTS</sequence>
<keyword evidence="8" id="KW-1185">Reference proteome</keyword>
<dbReference type="KEGG" id="egu:105057457"/>